<dbReference type="InterPro" id="IPR013325">
    <property type="entry name" value="RNA_pol_sigma_r2"/>
</dbReference>
<keyword evidence="9" id="KW-1185">Reference proteome</keyword>
<evidence type="ECO:0000256" key="3">
    <source>
        <dbReference type="ARBA" id="ARBA00023082"/>
    </source>
</evidence>
<name>A0ABU8T2L8_9PSEU</name>
<dbReference type="InterPro" id="IPR036388">
    <property type="entry name" value="WH-like_DNA-bd_sf"/>
</dbReference>
<evidence type="ECO:0000256" key="1">
    <source>
        <dbReference type="ARBA" id="ARBA00010641"/>
    </source>
</evidence>
<evidence type="ECO:0000259" key="6">
    <source>
        <dbReference type="Pfam" id="PF04542"/>
    </source>
</evidence>
<dbReference type="Pfam" id="PF04542">
    <property type="entry name" value="Sigma70_r2"/>
    <property type="match status" value="1"/>
</dbReference>
<gene>
    <name evidence="8" type="ORF">WJX68_04580</name>
</gene>
<dbReference type="InterPro" id="IPR007627">
    <property type="entry name" value="RNA_pol_sigma70_r2"/>
</dbReference>
<protein>
    <submittedName>
        <fullName evidence="8">Sigma-70 family RNA polymerase sigma factor</fullName>
    </submittedName>
</protein>
<evidence type="ECO:0000313" key="9">
    <source>
        <dbReference type="Proteomes" id="UP001364211"/>
    </source>
</evidence>
<comment type="similarity">
    <text evidence="1">Belongs to the sigma-70 factor family. ECF subfamily.</text>
</comment>
<organism evidence="8 9">
    <name type="scientific">Pseudonocardia spirodelae</name>
    <dbReference type="NCBI Taxonomy" id="3133431"/>
    <lineage>
        <taxon>Bacteria</taxon>
        <taxon>Bacillati</taxon>
        <taxon>Actinomycetota</taxon>
        <taxon>Actinomycetes</taxon>
        <taxon>Pseudonocardiales</taxon>
        <taxon>Pseudonocardiaceae</taxon>
        <taxon>Pseudonocardia</taxon>
    </lineage>
</organism>
<keyword evidence="4" id="KW-0238">DNA-binding</keyword>
<dbReference type="InterPro" id="IPR014284">
    <property type="entry name" value="RNA_pol_sigma-70_dom"/>
</dbReference>
<dbReference type="SUPFAM" id="SSF88946">
    <property type="entry name" value="Sigma2 domain of RNA polymerase sigma factors"/>
    <property type="match status" value="1"/>
</dbReference>
<dbReference type="InterPro" id="IPR013324">
    <property type="entry name" value="RNA_pol_sigma_r3/r4-like"/>
</dbReference>
<dbReference type="Pfam" id="PF04545">
    <property type="entry name" value="Sigma70_r4"/>
    <property type="match status" value="1"/>
</dbReference>
<evidence type="ECO:0000256" key="5">
    <source>
        <dbReference type="ARBA" id="ARBA00023163"/>
    </source>
</evidence>
<evidence type="ECO:0000256" key="2">
    <source>
        <dbReference type="ARBA" id="ARBA00023015"/>
    </source>
</evidence>
<dbReference type="CDD" id="cd06171">
    <property type="entry name" value="Sigma70_r4"/>
    <property type="match status" value="1"/>
</dbReference>
<keyword evidence="5" id="KW-0804">Transcription</keyword>
<proteinExistence type="inferred from homology"/>
<dbReference type="InterPro" id="IPR039425">
    <property type="entry name" value="RNA_pol_sigma-70-like"/>
</dbReference>
<dbReference type="InterPro" id="IPR007630">
    <property type="entry name" value="RNA_pol_sigma70_r4"/>
</dbReference>
<dbReference type="EMBL" id="JBBJUP010000003">
    <property type="protein sequence ID" value="MEJ8278200.1"/>
    <property type="molecule type" value="Genomic_DNA"/>
</dbReference>
<dbReference type="PANTHER" id="PTHR43133">
    <property type="entry name" value="RNA POLYMERASE ECF-TYPE SIGMA FACTO"/>
    <property type="match status" value="1"/>
</dbReference>
<keyword evidence="3" id="KW-0731">Sigma factor</keyword>
<dbReference type="NCBIfam" id="TIGR02937">
    <property type="entry name" value="sigma70-ECF"/>
    <property type="match status" value="1"/>
</dbReference>
<dbReference type="PANTHER" id="PTHR43133:SF52">
    <property type="entry name" value="ECF RNA POLYMERASE SIGMA FACTOR SIGL"/>
    <property type="match status" value="1"/>
</dbReference>
<dbReference type="SUPFAM" id="SSF88659">
    <property type="entry name" value="Sigma3 and sigma4 domains of RNA polymerase sigma factors"/>
    <property type="match status" value="1"/>
</dbReference>
<reference evidence="8 9" key="1">
    <citation type="submission" date="2024-03" db="EMBL/GenBank/DDBJ databases">
        <title>Draft genome sequence of Pseudonocardia sp. DW16-2.</title>
        <authorList>
            <person name="Duangmal K."/>
        </authorList>
    </citation>
    <scope>NUCLEOTIDE SEQUENCE [LARGE SCALE GENOMIC DNA]</scope>
    <source>
        <strain evidence="8 9">DW16-2</strain>
    </source>
</reference>
<dbReference type="Gene3D" id="1.10.1740.10">
    <property type="match status" value="1"/>
</dbReference>
<accession>A0ABU8T2L8</accession>
<evidence type="ECO:0000259" key="7">
    <source>
        <dbReference type="Pfam" id="PF04545"/>
    </source>
</evidence>
<dbReference type="RefSeq" id="WP_340286322.1">
    <property type="nucleotide sequence ID" value="NZ_JBBJUP010000003.1"/>
</dbReference>
<dbReference type="Gene3D" id="1.10.10.10">
    <property type="entry name" value="Winged helix-like DNA-binding domain superfamily/Winged helix DNA-binding domain"/>
    <property type="match status" value="1"/>
</dbReference>
<evidence type="ECO:0000313" key="8">
    <source>
        <dbReference type="EMBL" id="MEJ8278200.1"/>
    </source>
</evidence>
<feature type="domain" description="RNA polymerase sigma-70 region 2" evidence="6">
    <location>
        <begin position="30"/>
        <end position="95"/>
    </location>
</feature>
<evidence type="ECO:0000256" key="4">
    <source>
        <dbReference type="ARBA" id="ARBA00023125"/>
    </source>
</evidence>
<dbReference type="Proteomes" id="UP001364211">
    <property type="component" value="Unassembled WGS sequence"/>
</dbReference>
<keyword evidence="2" id="KW-0805">Transcription regulation</keyword>
<sequence length="189" mass="21063">MRAPHRRLRSVDAAAAEPGLDSESGLRAAYNAHGAELYRYALRQLGDEGAAQEAVQEVFLRAWRRADSYDASVASLRVWLFAIARNVVIDEIRRVAARPWRRRLTDEPEAGTDAIGPADDALVDAWLVEEALRRLRPEHRQAIVEAYLRGRPHAEIAAEAGVPIGTVRSRVFYGLKALRLAMDEMGVEP</sequence>
<feature type="domain" description="RNA polymerase sigma-70 region 4" evidence="7">
    <location>
        <begin position="131"/>
        <end position="179"/>
    </location>
</feature>
<comment type="caution">
    <text evidence="8">The sequence shown here is derived from an EMBL/GenBank/DDBJ whole genome shotgun (WGS) entry which is preliminary data.</text>
</comment>